<feature type="domain" description="HTH merR-type" evidence="2">
    <location>
        <begin position="1"/>
        <end position="71"/>
    </location>
</feature>
<dbReference type="PANTHER" id="PTHR30204:SF92">
    <property type="entry name" value="HTH-TYPE TRANSCRIPTIONAL REGULATOR ZNTR"/>
    <property type="match status" value="1"/>
</dbReference>
<dbReference type="Pfam" id="PF13411">
    <property type="entry name" value="MerR_1"/>
    <property type="match status" value="1"/>
</dbReference>
<dbReference type="GO" id="GO:0003677">
    <property type="term" value="F:DNA binding"/>
    <property type="evidence" value="ECO:0007669"/>
    <property type="project" value="UniProtKB-KW"/>
</dbReference>
<dbReference type="EMBL" id="QPJM01000003">
    <property type="protein sequence ID" value="RCW85166.1"/>
    <property type="molecule type" value="Genomic_DNA"/>
</dbReference>
<organism evidence="3 4">
    <name type="scientific">Phyllobacterium bourgognense</name>
    <dbReference type="NCBI Taxonomy" id="314236"/>
    <lineage>
        <taxon>Bacteria</taxon>
        <taxon>Pseudomonadati</taxon>
        <taxon>Pseudomonadota</taxon>
        <taxon>Alphaproteobacteria</taxon>
        <taxon>Hyphomicrobiales</taxon>
        <taxon>Phyllobacteriaceae</taxon>
        <taxon>Phyllobacterium</taxon>
    </lineage>
</organism>
<dbReference type="SUPFAM" id="SSF46955">
    <property type="entry name" value="Putative DNA-binding domain"/>
    <property type="match status" value="1"/>
</dbReference>
<dbReference type="PANTHER" id="PTHR30204">
    <property type="entry name" value="REDOX-CYCLING DRUG-SENSING TRANSCRIPTIONAL ACTIVATOR SOXR"/>
    <property type="match status" value="1"/>
</dbReference>
<dbReference type="Proteomes" id="UP000253324">
    <property type="component" value="Unassembled WGS sequence"/>
</dbReference>
<sequence length="141" mass="15961">MDFSIGELARRTQVKVPTIRYYEQIGLLAPPPRTEGQQRRYDKTSVARLAFIRHARELGFNIEAIRALLSLQDNPDQSCSVADRIASVRLAEVEERIASLSALRAELQRMLEECACGRVAECRVIETLADNSHRHGRLTDN</sequence>
<dbReference type="SMART" id="SM00422">
    <property type="entry name" value="HTH_MERR"/>
    <property type="match status" value="1"/>
</dbReference>
<keyword evidence="4" id="KW-1185">Reference proteome</keyword>
<gene>
    <name evidence="3" type="ORF">C7476_1036</name>
</gene>
<dbReference type="InterPro" id="IPR009061">
    <property type="entry name" value="DNA-bd_dom_put_sf"/>
</dbReference>
<dbReference type="InterPro" id="IPR047057">
    <property type="entry name" value="MerR_fam"/>
</dbReference>
<name>A0A368Z119_9HYPH</name>
<dbReference type="PROSITE" id="PS00552">
    <property type="entry name" value="HTH_MERR_1"/>
    <property type="match status" value="1"/>
</dbReference>
<comment type="caution">
    <text evidence="3">The sequence shown here is derived from an EMBL/GenBank/DDBJ whole genome shotgun (WGS) entry which is preliminary data.</text>
</comment>
<dbReference type="CDD" id="cd04785">
    <property type="entry name" value="HTH_CadR-PbrR-like"/>
    <property type="match status" value="1"/>
</dbReference>
<dbReference type="PROSITE" id="PS50937">
    <property type="entry name" value="HTH_MERR_2"/>
    <property type="match status" value="1"/>
</dbReference>
<protein>
    <submittedName>
        <fullName evidence="3">DNA-binding transcriptional MerR regulator</fullName>
    </submittedName>
</protein>
<evidence type="ECO:0000313" key="4">
    <source>
        <dbReference type="Proteomes" id="UP000253324"/>
    </source>
</evidence>
<dbReference type="GO" id="GO:0003700">
    <property type="term" value="F:DNA-binding transcription factor activity"/>
    <property type="evidence" value="ECO:0007669"/>
    <property type="project" value="InterPro"/>
</dbReference>
<keyword evidence="1 3" id="KW-0238">DNA-binding</keyword>
<dbReference type="PRINTS" id="PR00040">
    <property type="entry name" value="HTHMERR"/>
</dbReference>
<reference evidence="3 4" key="1">
    <citation type="submission" date="2018-07" db="EMBL/GenBank/DDBJ databases">
        <title>Genomic Encyclopedia of Type Strains, Phase III (KMG-III): the genomes of soil and plant-associated and newly described type strains.</title>
        <authorList>
            <person name="Whitman W."/>
        </authorList>
    </citation>
    <scope>NUCLEOTIDE SEQUENCE [LARGE SCALE GENOMIC DNA]</scope>
    <source>
        <strain evidence="3 4">31-25a</strain>
    </source>
</reference>
<dbReference type="InterPro" id="IPR000551">
    <property type="entry name" value="MerR-type_HTH_dom"/>
</dbReference>
<evidence type="ECO:0000313" key="3">
    <source>
        <dbReference type="EMBL" id="RCW85166.1"/>
    </source>
</evidence>
<dbReference type="AlphaFoldDB" id="A0A368Z119"/>
<proteinExistence type="predicted"/>
<dbReference type="RefSeq" id="WP_114429059.1">
    <property type="nucleotide sequence ID" value="NZ_QPJM01000003.1"/>
</dbReference>
<evidence type="ECO:0000259" key="2">
    <source>
        <dbReference type="PROSITE" id="PS50937"/>
    </source>
</evidence>
<accession>A0A368Z119</accession>
<dbReference type="OrthoDB" id="9802944at2"/>
<evidence type="ECO:0000256" key="1">
    <source>
        <dbReference type="ARBA" id="ARBA00023125"/>
    </source>
</evidence>
<dbReference type="Gene3D" id="1.10.1660.10">
    <property type="match status" value="1"/>
</dbReference>